<dbReference type="EMBL" id="BLAY01000020">
    <property type="protein sequence ID" value="GET36963.1"/>
    <property type="molecule type" value="Genomic_DNA"/>
</dbReference>
<evidence type="ECO:0000313" key="1">
    <source>
        <dbReference type="EMBL" id="GET36963.1"/>
    </source>
</evidence>
<proteinExistence type="predicted"/>
<evidence type="ECO:0000313" key="2">
    <source>
        <dbReference type="Proteomes" id="UP001050975"/>
    </source>
</evidence>
<name>A0AAV3X4G5_9CYAN</name>
<organism evidence="1 2">
    <name type="scientific">Microseira wollei NIES-4236</name>
    <dbReference type="NCBI Taxonomy" id="2530354"/>
    <lineage>
        <taxon>Bacteria</taxon>
        <taxon>Bacillati</taxon>
        <taxon>Cyanobacteriota</taxon>
        <taxon>Cyanophyceae</taxon>
        <taxon>Oscillatoriophycideae</taxon>
        <taxon>Aerosakkonematales</taxon>
        <taxon>Aerosakkonemataceae</taxon>
        <taxon>Microseira</taxon>
    </lineage>
</organism>
<comment type="caution">
    <text evidence="1">The sequence shown here is derived from an EMBL/GenBank/DDBJ whole genome shotgun (WGS) entry which is preliminary data.</text>
</comment>
<accession>A0AAV3X4G5</accession>
<reference evidence="1" key="1">
    <citation type="submission" date="2019-10" db="EMBL/GenBank/DDBJ databases">
        <title>Draft genome sequece of Microseira wollei NIES-4236.</title>
        <authorList>
            <person name="Yamaguchi H."/>
            <person name="Suzuki S."/>
            <person name="Kawachi M."/>
        </authorList>
    </citation>
    <scope>NUCLEOTIDE SEQUENCE</scope>
    <source>
        <strain evidence="1">NIES-4236</strain>
    </source>
</reference>
<dbReference type="AlphaFoldDB" id="A0AAV3X4G5"/>
<dbReference type="Proteomes" id="UP001050975">
    <property type="component" value="Unassembled WGS sequence"/>
</dbReference>
<keyword evidence="2" id="KW-1185">Reference proteome</keyword>
<gene>
    <name evidence="1" type="ORF">MiSe_17160</name>
</gene>
<sequence>MYVYKYYKAVHLPVAAEFPWGTDKDTITQAFASRVWVWRWGGIDRLWI</sequence>
<dbReference type="RefSeq" id="WP_226577612.1">
    <property type="nucleotide sequence ID" value="NZ_BLAY01000020.1"/>
</dbReference>
<protein>
    <submittedName>
        <fullName evidence="1">Uncharacterized protein</fullName>
    </submittedName>
</protein>